<evidence type="ECO:0000256" key="2">
    <source>
        <dbReference type="ARBA" id="ARBA00022614"/>
    </source>
</evidence>
<proteinExistence type="inferred from homology"/>
<feature type="domain" description="Disease resistance N-terminal" evidence="7">
    <location>
        <begin position="13"/>
        <end position="95"/>
    </location>
</feature>
<dbReference type="Pfam" id="PF00931">
    <property type="entry name" value="NB-ARC"/>
    <property type="match status" value="1"/>
</dbReference>
<keyword evidence="3" id="KW-0677">Repeat</keyword>
<dbReference type="InterPro" id="IPR038005">
    <property type="entry name" value="RX-like_CC"/>
</dbReference>
<evidence type="ECO:0000256" key="1">
    <source>
        <dbReference type="ARBA" id="ARBA00008894"/>
    </source>
</evidence>
<dbReference type="PANTHER" id="PTHR19338">
    <property type="entry name" value="TRANSLOCASE OF INNER MITOCHONDRIAL MEMBRANE 13 HOMOLOG"/>
    <property type="match status" value="1"/>
</dbReference>
<feature type="domain" description="NB-ARC" evidence="6">
    <location>
        <begin position="181"/>
        <end position="275"/>
    </location>
</feature>
<dbReference type="InterPro" id="IPR027417">
    <property type="entry name" value="P-loop_NTPase"/>
</dbReference>
<protein>
    <submittedName>
        <fullName evidence="8">Uncharacterized protein</fullName>
    </submittedName>
</protein>
<organism evidence="8 9">
    <name type="scientific">Digitaria exilis</name>
    <dbReference type="NCBI Taxonomy" id="1010633"/>
    <lineage>
        <taxon>Eukaryota</taxon>
        <taxon>Viridiplantae</taxon>
        <taxon>Streptophyta</taxon>
        <taxon>Embryophyta</taxon>
        <taxon>Tracheophyta</taxon>
        <taxon>Spermatophyta</taxon>
        <taxon>Magnoliopsida</taxon>
        <taxon>Liliopsida</taxon>
        <taxon>Poales</taxon>
        <taxon>Poaceae</taxon>
        <taxon>PACMAD clade</taxon>
        <taxon>Panicoideae</taxon>
        <taxon>Panicodae</taxon>
        <taxon>Paniceae</taxon>
        <taxon>Anthephorinae</taxon>
        <taxon>Digitaria</taxon>
    </lineage>
</organism>
<dbReference type="GO" id="GO:0043531">
    <property type="term" value="F:ADP binding"/>
    <property type="evidence" value="ECO:0007669"/>
    <property type="project" value="InterPro"/>
</dbReference>
<dbReference type="InterPro" id="IPR002182">
    <property type="entry name" value="NB-ARC"/>
</dbReference>
<name>A0A835FGH6_9POAL</name>
<accession>A0A835FGH6</accession>
<comment type="caution">
    <text evidence="8">The sequence shown here is derived from an EMBL/GenBank/DDBJ whole genome shotgun (WGS) entry which is preliminary data.</text>
</comment>
<evidence type="ECO:0000259" key="7">
    <source>
        <dbReference type="Pfam" id="PF18052"/>
    </source>
</evidence>
<dbReference type="SUPFAM" id="SSF52540">
    <property type="entry name" value="P-loop containing nucleoside triphosphate hydrolases"/>
    <property type="match status" value="1"/>
</dbReference>
<dbReference type="CDD" id="cd14798">
    <property type="entry name" value="RX-CC_like"/>
    <property type="match status" value="1"/>
</dbReference>
<dbReference type="Proteomes" id="UP000636709">
    <property type="component" value="Unassembled WGS sequence"/>
</dbReference>
<sequence length="275" mass="31528">MAEVIANAAATTVVGSAIDKLTSLLGRNYQLAGDVQRDIRFLKQELKCTYAVLQKLEGKDDDQIDPMAKDWRSKVRELSYDIEDCIDRFVLNNSHGGSNAIANFLRNALRALNMVWKGPGIAQEIQELKRLVIEQREQGNRYYVDIRQSPADSHQQVPFDDRVHELFQEERDLVGIDGPRDEVIRLLKAEENEHKVVSIYGTAGQGKTTLAMEVLRKITQAFHCRAFVSVSQTPDVKKLLRDMLFQISKSEFNQSESWETNQLLRTIRKHLMNKR</sequence>
<dbReference type="PANTHER" id="PTHR19338:SF65">
    <property type="entry name" value="OS06G0163900 PROTEIN"/>
    <property type="match status" value="1"/>
</dbReference>
<reference evidence="8" key="1">
    <citation type="submission" date="2020-07" db="EMBL/GenBank/DDBJ databases">
        <title>Genome sequence and genetic diversity analysis of an under-domesticated orphan crop, white fonio (Digitaria exilis).</title>
        <authorList>
            <person name="Bennetzen J.L."/>
            <person name="Chen S."/>
            <person name="Ma X."/>
            <person name="Wang X."/>
            <person name="Yssel A.E.J."/>
            <person name="Chaluvadi S.R."/>
            <person name="Johnson M."/>
            <person name="Gangashetty P."/>
            <person name="Hamidou F."/>
            <person name="Sanogo M.D."/>
            <person name="Zwaenepoel A."/>
            <person name="Wallace J."/>
            <person name="Van De Peer Y."/>
            <person name="Van Deynze A."/>
        </authorList>
    </citation>
    <scope>NUCLEOTIDE SEQUENCE</scope>
    <source>
        <tissue evidence="8">Leaves</tissue>
    </source>
</reference>
<comment type="similarity">
    <text evidence="1">Belongs to the disease resistance NB-LRR family.</text>
</comment>
<evidence type="ECO:0000256" key="4">
    <source>
        <dbReference type="ARBA" id="ARBA00022741"/>
    </source>
</evidence>
<dbReference type="GO" id="GO:0006952">
    <property type="term" value="P:defense response"/>
    <property type="evidence" value="ECO:0007669"/>
    <property type="project" value="UniProtKB-KW"/>
</dbReference>
<dbReference type="EMBL" id="JACEFO010000783">
    <property type="protein sequence ID" value="KAF8756795.1"/>
    <property type="molecule type" value="Genomic_DNA"/>
</dbReference>
<gene>
    <name evidence="8" type="ORF">HU200_011031</name>
</gene>
<dbReference type="Pfam" id="PF18052">
    <property type="entry name" value="Rx_N"/>
    <property type="match status" value="1"/>
</dbReference>
<dbReference type="Gene3D" id="1.20.5.4130">
    <property type="match status" value="1"/>
</dbReference>
<evidence type="ECO:0000313" key="9">
    <source>
        <dbReference type="Proteomes" id="UP000636709"/>
    </source>
</evidence>
<dbReference type="Gene3D" id="3.40.50.300">
    <property type="entry name" value="P-loop containing nucleotide triphosphate hydrolases"/>
    <property type="match status" value="1"/>
</dbReference>
<evidence type="ECO:0000256" key="5">
    <source>
        <dbReference type="ARBA" id="ARBA00022821"/>
    </source>
</evidence>
<dbReference type="InterPro" id="IPR041118">
    <property type="entry name" value="Rx_N"/>
</dbReference>
<keyword evidence="9" id="KW-1185">Reference proteome</keyword>
<evidence type="ECO:0000256" key="3">
    <source>
        <dbReference type="ARBA" id="ARBA00022737"/>
    </source>
</evidence>
<dbReference type="OrthoDB" id="692108at2759"/>
<keyword evidence="2" id="KW-0433">Leucine-rich repeat</keyword>
<evidence type="ECO:0000259" key="6">
    <source>
        <dbReference type="Pfam" id="PF00931"/>
    </source>
</evidence>
<keyword evidence="5" id="KW-0611">Plant defense</keyword>
<dbReference type="AlphaFoldDB" id="A0A835FGH6"/>
<keyword evidence="4" id="KW-0547">Nucleotide-binding</keyword>
<evidence type="ECO:0000313" key="8">
    <source>
        <dbReference type="EMBL" id="KAF8756795.1"/>
    </source>
</evidence>